<dbReference type="EMBL" id="BGZK01000996">
    <property type="protein sequence ID" value="GBP67934.1"/>
    <property type="molecule type" value="Genomic_DNA"/>
</dbReference>
<keyword evidence="2" id="KW-1185">Reference proteome</keyword>
<protein>
    <submittedName>
        <fullName evidence="1">Uncharacterized protein</fullName>
    </submittedName>
</protein>
<organism evidence="1 2">
    <name type="scientific">Eumeta variegata</name>
    <name type="common">Bagworm moth</name>
    <name type="synonym">Eumeta japonica</name>
    <dbReference type="NCBI Taxonomy" id="151549"/>
    <lineage>
        <taxon>Eukaryota</taxon>
        <taxon>Metazoa</taxon>
        <taxon>Ecdysozoa</taxon>
        <taxon>Arthropoda</taxon>
        <taxon>Hexapoda</taxon>
        <taxon>Insecta</taxon>
        <taxon>Pterygota</taxon>
        <taxon>Neoptera</taxon>
        <taxon>Endopterygota</taxon>
        <taxon>Lepidoptera</taxon>
        <taxon>Glossata</taxon>
        <taxon>Ditrysia</taxon>
        <taxon>Tineoidea</taxon>
        <taxon>Psychidae</taxon>
        <taxon>Oiketicinae</taxon>
        <taxon>Eumeta</taxon>
    </lineage>
</organism>
<evidence type="ECO:0000313" key="1">
    <source>
        <dbReference type="EMBL" id="GBP67934.1"/>
    </source>
</evidence>
<name>A0A4C1XZ07_EUMVA</name>
<dbReference type="AlphaFoldDB" id="A0A4C1XZ07"/>
<reference evidence="1 2" key="1">
    <citation type="journal article" date="2019" name="Commun. Biol.">
        <title>The bagworm genome reveals a unique fibroin gene that provides high tensile strength.</title>
        <authorList>
            <person name="Kono N."/>
            <person name="Nakamura H."/>
            <person name="Ohtoshi R."/>
            <person name="Tomita M."/>
            <person name="Numata K."/>
            <person name="Arakawa K."/>
        </authorList>
    </citation>
    <scope>NUCLEOTIDE SEQUENCE [LARGE SCALE GENOMIC DNA]</scope>
</reference>
<dbReference type="Proteomes" id="UP000299102">
    <property type="component" value="Unassembled WGS sequence"/>
</dbReference>
<evidence type="ECO:0000313" key="2">
    <source>
        <dbReference type="Proteomes" id="UP000299102"/>
    </source>
</evidence>
<accession>A0A4C1XZ07</accession>
<sequence length="119" mass="12999">MSLSISEQSHIKHYSGFLQRDGLLSSSAAQTDCTNAVCSQKRNESLLLFHVSLTSSACRIQQKCVFVLRGVADAQRMRFEPRGHCVCGAHNKGDRLRVRGVVACPQTDGGLGCTVGKRY</sequence>
<comment type="caution">
    <text evidence="1">The sequence shown here is derived from an EMBL/GenBank/DDBJ whole genome shotgun (WGS) entry which is preliminary data.</text>
</comment>
<gene>
    <name evidence="1" type="ORF">EVAR_97727_1</name>
</gene>
<proteinExistence type="predicted"/>